<evidence type="ECO:0000313" key="2">
    <source>
        <dbReference type="EMBL" id="KAL0163066.1"/>
    </source>
</evidence>
<gene>
    <name evidence="2" type="ORF">M9458_042462</name>
</gene>
<evidence type="ECO:0000256" key="1">
    <source>
        <dbReference type="SAM" id="MobiDB-lite"/>
    </source>
</evidence>
<feature type="region of interest" description="Disordered" evidence="1">
    <location>
        <begin position="1"/>
        <end position="36"/>
    </location>
</feature>
<keyword evidence="3" id="KW-1185">Reference proteome</keyword>
<comment type="caution">
    <text evidence="2">The sequence shown here is derived from an EMBL/GenBank/DDBJ whole genome shotgun (WGS) entry which is preliminary data.</text>
</comment>
<dbReference type="AlphaFoldDB" id="A0ABD0NPG9"/>
<sequence>HGPPTDFAFEQLSGHDPLSEEEEITRDRLHKVQQPPGQYRIQGLKGRFN</sequence>
<dbReference type="EMBL" id="JAMKFB020000021">
    <property type="protein sequence ID" value="KAL0163066.1"/>
    <property type="molecule type" value="Genomic_DNA"/>
</dbReference>
<evidence type="ECO:0000313" key="3">
    <source>
        <dbReference type="Proteomes" id="UP001529510"/>
    </source>
</evidence>
<protein>
    <submittedName>
        <fullName evidence="2">Uncharacterized protein</fullName>
    </submittedName>
</protein>
<name>A0ABD0NPG9_CIRMR</name>
<organism evidence="2 3">
    <name type="scientific">Cirrhinus mrigala</name>
    <name type="common">Mrigala</name>
    <dbReference type="NCBI Taxonomy" id="683832"/>
    <lineage>
        <taxon>Eukaryota</taxon>
        <taxon>Metazoa</taxon>
        <taxon>Chordata</taxon>
        <taxon>Craniata</taxon>
        <taxon>Vertebrata</taxon>
        <taxon>Euteleostomi</taxon>
        <taxon>Actinopterygii</taxon>
        <taxon>Neopterygii</taxon>
        <taxon>Teleostei</taxon>
        <taxon>Ostariophysi</taxon>
        <taxon>Cypriniformes</taxon>
        <taxon>Cyprinidae</taxon>
        <taxon>Labeoninae</taxon>
        <taxon>Labeonini</taxon>
        <taxon>Cirrhinus</taxon>
    </lineage>
</organism>
<feature type="non-terminal residue" evidence="2">
    <location>
        <position position="1"/>
    </location>
</feature>
<reference evidence="2 3" key="1">
    <citation type="submission" date="2024-05" db="EMBL/GenBank/DDBJ databases">
        <title>Genome sequencing and assembly of Indian major carp, Cirrhinus mrigala (Hamilton, 1822).</title>
        <authorList>
            <person name="Mohindra V."/>
            <person name="Chowdhury L.M."/>
            <person name="Lal K."/>
            <person name="Jena J.K."/>
        </authorList>
    </citation>
    <scope>NUCLEOTIDE SEQUENCE [LARGE SCALE GENOMIC DNA]</scope>
    <source>
        <strain evidence="2">CM1030</strain>
        <tissue evidence="2">Blood</tissue>
    </source>
</reference>
<feature type="non-terminal residue" evidence="2">
    <location>
        <position position="49"/>
    </location>
</feature>
<proteinExistence type="predicted"/>
<dbReference type="Proteomes" id="UP001529510">
    <property type="component" value="Unassembled WGS sequence"/>
</dbReference>
<accession>A0ABD0NPG9</accession>